<gene>
    <name evidence="1" type="ORF">SCALOS_LOCUS9352</name>
</gene>
<evidence type="ECO:0000313" key="2">
    <source>
        <dbReference type="Proteomes" id="UP000789860"/>
    </source>
</evidence>
<keyword evidence="2" id="KW-1185">Reference proteome</keyword>
<feature type="non-terminal residue" evidence="1">
    <location>
        <position position="1"/>
    </location>
</feature>
<sequence length="56" mass="6698">EISIKKANITNSNKQEKMKSVESYNINKEEREKHARIELEKIERKRGELREGQNEI</sequence>
<organism evidence="1 2">
    <name type="scientific">Scutellospora calospora</name>
    <dbReference type="NCBI Taxonomy" id="85575"/>
    <lineage>
        <taxon>Eukaryota</taxon>
        <taxon>Fungi</taxon>
        <taxon>Fungi incertae sedis</taxon>
        <taxon>Mucoromycota</taxon>
        <taxon>Glomeromycotina</taxon>
        <taxon>Glomeromycetes</taxon>
        <taxon>Diversisporales</taxon>
        <taxon>Gigasporaceae</taxon>
        <taxon>Scutellospora</taxon>
    </lineage>
</organism>
<comment type="caution">
    <text evidence="1">The sequence shown here is derived from an EMBL/GenBank/DDBJ whole genome shotgun (WGS) entry which is preliminary data.</text>
</comment>
<reference evidence="1" key="1">
    <citation type="submission" date="2021-06" db="EMBL/GenBank/DDBJ databases">
        <authorList>
            <person name="Kallberg Y."/>
            <person name="Tangrot J."/>
            <person name="Rosling A."/>
        </authorList>
    </citation>
    <scope>NUCLEOTIDE SEQUENCE</scope>
    <source>
        <strain evidence="1">AU212A</strain>
    </source>
</reference>
<dbReference type="EMBL" id="CAJVPM010028596">
    <property type="protein sequence ID" value="CAG8670312.1"/>
    <property type="molecule type" value="Genomic_DNA"/>
</dbReference>
<protein>
    <submittedName>
        <fullName evidence="1">7659_t:CDS:1</fullName>
    </submittedName>
</protein>
<accession>A0ACA9NT56</accession>
<proteinExistence type="predicted"/>
<dbReference type="Proteomes" id="UP000789860">
    <property type="component" value="Unassembled WGS sequence"/>
</dbReference>
<name>A0ACA9NT56_9GLOM</name>
<evidence type="ECO:0000313" key="1">
    <source>
        <dbReference type="EMBL" id="CAG8670312.1"/>
    </source>
</evidence>